<dbReference type="AlphaFoldDB" id="A0A0C2CYE4"/>
<gene>
    <name evidence="4" type="ORF">ANCDUO_07656</name>
</gene>
<organism evidence="4 5">
    <name type="scientific">Ancylostoma duodenale</name>
    <dbReference type="NCBI Taxonomy" id="51022"/>
    <lineage>
        <taxon>Eukaryota</taxon>
        <taxon>Metazoa</taxon>
        <taxon>Ecdysozoa</taxon>
        <taxon>Nematoda</taxon>
        <taxon>Chromadorea</taxon>
        <taxon>Rhabditida</taxon>
        <taxon>Rhabditina</taxon>
        <taxon>Rhabditomorpha</taxon>
        <taxon>Strongyloidea</taxon>
        <taxon>Ancylostomatidae</taxon>
        <taxon>Ancylostomatinae</taxon>
        <taxon>Ancylostoma</taxon>
    </lineage>
</organism>
<dbReference type="Gene3D" id="3.10.330.70">
    <property type="match status" value="1"/>
</dbReference>
<evidence type="ECO:0000256" key="2">
    <source>
        <dbReference type="ARBA" id="ARBA00022737"/>
    </source>
</evidence>
<dbReference type="EMBL" id="KN729622">
    <property type="protein sequence ID" value="KIH62063.1"/>
    <property type="molecule type" value="Genomic_DNA"/>
</dbReference>
<keyword evidence="2" id="KW-0677">Repeat</keyword>
<dbReference type="Gene3D" id="2.30.30.140">
    <property type="match status" value="1"/>
</dbReference>
<name>A0A0C2CYE4_9BILA</name>
<dbReference type="CDD" id="cd20392">
    <property type="entry name" value="Tudor_JMJD2_rpt2"/>
    <property type="match status" value="1"/>
</dbReference>
<evidence type="ECO:0000259" key="3">
    <source>
        <dbReference type="Pfam" id="PF18104"/>
    </source>
</evidence>
<reference evidence="4 5" key="1">
    <citation type="submission" date="2013-12" db="EMBL/GenBank/DDBJ databases">
        <title>Draft genome of the parsitic nematode Ancylostoma duodenale.</title>
        <authorList>
            <person name="Mitreva M."/>
        </authorList>
    </citation>
    <scope>NUCLEOTIDE SEQUENCE [LARGE SCALE GENOMIC DNA]</scope>
    <source>
        <strain evidence="4 5">Zhejiang</strain>
    </source>
</reference>
<evidence type="ECO:0000313" key="4">
    <source>
        <dbReference type="EMBL" id="KIH62063.1"/>
    </source>
</evidence>
<proteinExistence type="predicted"/>
<accession>A0A0C2CYE4</accession>
<evidence type="ECO:0000313" key="5">
    <source>
        <dbReference type="Proteomes" id="UP000054047"/>
    </source>
</evidence>
<dbReference type="Proteomes" id="UP000054047">
    <property type="component" value="Unassembled WGS sequence"/>
</dbReference>
<dbReference type="InterPro" id="IPR040477">
    <property type="entry name" value="KDM4-like_Tudor"/>
</dbReference>
<dbReference type="SUPFAM" id="SSF63748">
    <property type="entry name" value="Tudor/PWWP/MBT"/>
    <property type="match status" value="2"/>
</dbReference>
<dbReference type="Pfam" id="PF18104">
    <property type="entry name" value="Tudor_2"/>
    <property type="match status" value="1"/>
</dbReference>
<comment type="subcellular location">
    <subcellularLocation>
        <location evidence="1">Nucleus</location>
    </subcellularLocation>
</comment>
<evidence type="ECO:0000256" key="1">
    <source>
        <dbReference type="ARBA" id="ARBA00004123"/>
    </source>
</evidence>
<sequence length="142" mass="16071">MKRLVAVGPLMDVSLGDVVIAWMEGGARVQQGRVERIVLRTQLTIDFEDGSMSDNTLPGDIVNCSCIRRKGCCDGRHQPGSRVKVRWNDGEVYDGYYRCILKAVEYTVVFSDGTFTRLPRADIYGANDAIPQEVRRRLRKFE</sequence>
<protein>
    <recommendedName>
        <fullName evidence="3">Lysine-specific demethylase 4-like Tudor domain-containing protein</fullName>
    </recommendedName>
</protein>
<dbReference type="OrthoDB" id="9547406at2759"/>
<feature type="domain" description="Lysine-specific demethylase 4-like Tudor" evidence="3">
    <location>
        <begin position="80"/>
        <end position="113"/>
    </location>
</feature>
<dbReference type="GO" id="GO:0005634">
    <property type="term" value="C:nucleus"/>
    <property type="evidence" value="ECO:0007669"/>
    <property type="project" value="UniProtKB-SubCell"/>
</dbReference>
<keyword evidence="5" id="KW-1185">Reference proteome</keyword>